<organism evidence="1 2">
    <name type="scientific">Persicobacter diffluens</name>
    <dbReference type="NCBI Taxonomy" id="981"/>
    <lineage>
        <taxon>Bacteria</taxon>
        <taxon>Pseudomonadati</taxon>
        <taxon>Bacteroidota</taxon>
        <taxon>Cytophagia</taxon>
        <taxon>Cytophagales</taxon>
        <taxon>Persicobacteraceae</taxon>
        <taxon>Persicobacter</taxon>
    </lineage>
</organism>
<gene>
    <name evidence="1" type="ORF">PEDI_54840</name>
</gene>
<dbReference type="AlphaFoldDB" id="A0AAN5ANL9"/>
<name>A0AAN5ANL9_9BACT</name>
<dbReference type="EMBL" id="BQKE01000008">
    <property type="protein sequence ID" value="GJM64932.1"/>
    <property type="molecule type" value="Genomic_DNA"/>
</dbReference>
<evidence type="ECO:0000313" key="2">
    <source>
        <dbReference type="Proteomes" id="UP001310022"/>
    </source>
</evidence>
<reference evidence="1 2" key="1">
    <citation type="submission" date="2021-12" db="EMBL/GenBank/DDBJ databases">
        <title>Genome sequencing of bacteria with rrn-lacking chromosome and rrn-plasmid.</title>
        <authorList>
            <person name="Anda M."/>
            <person name="Iwasaki W."/>
        </authorList>
    </citation>
    <scope>NUCLEOTIDE SEQUENCE [LARGE SCALE GENOMIC DNA]</scope>
    <source>
        <strain evidence="1 2">NBRC 15940</strain>
    </source>
</reference>
<proteinExistence type="predicted"/>
<sequence length="128" mass="15303">MAKNVNSLQFPFMRILPKQKDLYQVRIELLAPYFHRVGLSLRATQQCLLGQKSQWFDQKRHLGDLFFRAYQHNRSQVLLIISELRKIQQLAVREEAYEVAHNIHVFIRDITQYIYICECYLQDGGLLY</sequence>
<evidence type="ECO:0000313" key="1">
    <source>
        <dbReference type="EMBL" id="GJM64932.1"/>
    </source>
</evidence>
<dbReference type="RefSeq" id="WP_338239986.1">
    <property type="nucleotide sequence ID" value="NZ_BQKE01000008.1"/>
</dbReference>
<protein>
    <submittedName>
        <fullName evidence="1">Uncharacterized protein</fullName>
    </submittedName>
</protein>
<keyword evidence="2" id="KW-1185">Reference proteome</keyword>
<dbReference type="Proteomes" id="UP001310022">
    <property type="component" value="Unassembled WGS sequence"/>
</dbReference>
<accession>A0AAN5ANL9</accession>
<comment type="caution">
    <text evidence="1">The sequence shown here is derived from an EMBL/GenBank/DDBJ whole genome shotgun (WGS) entry which is preliminary data.</text>
</comment>